<evidence type="ECO:0000313" key="5">
    <source>
        <dbReference type="EMBL" id="KAK3051037.1"/>
    </source>
</evidence>
<comment type="similarity">
    <text evidence="1 2">Belongs to the small heat shock protein (HSP20) family.</text>
</comment>
<dbReference type="Proteomes" id="UP001271007">
    <property type="component" value="Unassembled WGS sequence"/>
</dbReference>
<dbReference type="Pfam" id="PF00011">
    <property type="entry name" value="HSP20"/>
    <property type="match status" value="1"/>
</dbReference>
<dbReference type="EMBL" id="JAWDJX010000028">
    <property type="protein sequence ID" value="KAK3051037.1"/>
    <property type="molecule type" value="Genomic_DNA"/>
</dbReference>
<dbReference type="InterPro" id="IPR002068">
    <property type="entry name" value="A-crystallin/Hsp20_dom"/>
</dbReference>
<accession>A0AAJ0DBY8</accession>
<evidence type="ECO:0000256" key="2">
    <source>
        <dbReference type="RuleBase" id="RU003616"/>
    </source>
</evidence>
<organism evidence="5 6">
    <name type="scientific">Extremus antarcticus</name>
    <dbReference type="NCBI Taxonomy" id="702011"/>
    <lineage>
        <taxon>Eukaryota</taxon>
        <taxon>Fungi</taxon>
        <taxon>Dikarya</taxon>
        <taxon>Ascomycota</taxon>
        <taxon>Pezizomycotina</taxon>
        <taxon>Dothideomycetes</taxon>
        <taxon>Dothideomycetidae</taxon>
        <taxon>Mycosphaerellales</taxon>
        <taxon>Extremaceae</taxon>
        <taxon>Extremus</taxon>
    </lineage>
</organism>
<dbReference type="Gene3D" id="2.60.40.790">
    <property type="match status" value="1"/>
</dbReference>
<proteinExistence type="inferred from homology"/>
<dbReference type="CDD" id="cd06464">
    <property type="entry name" value="ACD_sHsps-like"/>
    <property type="match status" value="1"/>
</dbReference>
<feature type="region of interest" description="Disordered" evidence="3">
    <location>
        <begin position="89"/>
        <end position="109"/>
    </location>
</feature>
<evidence type="ECO:0000256" key="3">
    <source>
        <dbReference type="SAM" id="MobiDB-lite"/>
    </source>
</evidence>
<reference evidence="5" key="1">
    <citation type="submission" date="2023-04" db="EMBL/GenBank/DDBJ databases">
        <title>Black Yeasts Isolated from many extreme environments.</title>
        <authorList>
            <person name="Coleine C."/>
            <person name="Stajich J.E."/>
            <person name="Selbmann L."/>
        </authorList>
    </citation>
    <scope>NUCLEOTIDE SEQUENCE</scope>
    <source>
        <strain evidence="5">CCFEE 5312</strain>
    </source>
</reference>
<keyword evidence="6" id="KW-1185">Reference proteome</keyword>
<comment type="caution">
    <text evidence="5">The sequence shown here is derived from an EMBL/GenBank/DDBJ whole genome shotgun (WGS) entry which is preliminary data.</text>
</comment>
<protein>
    <recommendedName>
        <fullName evidence="4">SHSP domain-containing protein</fullName>
    </recommendedName>
</protein>
<feature type="domain" description="SHSP" evidence="4">
    <location>
        <begin position="43"/>
        <end position="187"/>
    </location>
</feature>
<evidence type="ECO:0000256" key="1">
    <source>
        <dbReference type="PROSITE-ProRule" id="PRU00285"/>
    </source>
</evidence>
<dbReference type="SUPFAM" id="SSF49764">
    <property type="entry name" value="HSP20-like chaperones"/>
    <property type="match status" value="1"/>
</dbReference>
<evidence type="ECO:0000313" key="6">
    <source>
        <dbReference type="Proteomes" id="UP001271007"/>
    </source>
</evidence>
<dbReference type="AlphaFoldDB" id="A0AAJ0DBY8"/>
<dbReference type="InterPro" id="IPR008978">
    <property type="entry name" value="HSP20-like_chaperone"/>
</dbReference>
<evidence type="ECO:0000259" key="4">
    <source>
        <dbReference type="PROSITE" id="PS01031"/>
    </source>
</evidence>
<sequence length="190" mass="21422">MAGLSYFPCDLPEAPYPRADHIHERLHQHHSLWRYMAAKQADQRKIPNHPDVDLIDEVTGYVIQVEVPGIKDVNNIKCQWTSSTQLIVTGDNTPPEKTEGTSGNATKEDKSTKDLWYHSGNHGLLEFAPRSIIAERRMGMFRRDFSFAPDTVDIEKMTAKLEGGLLSLVVPKRSHHIPKGNGTVKIEQVD</sequence>
<name>A0AAJ0DBY8_9PEZI</name>
<gene>
    <name evidence="5" type="ORF">LTR09_007786</name>
</gene>
<dbReference type="PROSITE" id="PS01031">
    <property type="entry name" value="SHSP"/>
    <property type="match status" value="1"/>
</dbReference>